<dbReference type="EMBL" id="AMZH03005661">
    <property type="protein sequence ID" value="RRT65853.1"/>
    <property type="molecule type" value="Genomic_DNA"/>
</dbReference>
<proteinExistence type="predicted"/>
<protein>
    <submittedName>
        <fullName evidence="2">Uncharacterized protein</fullName>
    </submittedName>
</protein>
<feature type="region of interest" description="Disordered" evidence="1">
    <location>
        <begin position="31"/>
        <end position="53"/>
    </location>
</feature>
<accession>A0A426ZPA2</accession>
<sequence>MSLQDFIIGGSAPDPSRWDYGKLKSVTQPIPKGSWLQPRKDPIGSLTWSETEPTNWPLEKESRCLGHGTYPT</sequence>
<dbReference type="AlphaFoldDB" id="A0A426ZPA2"/>
<name>A0A426ZPA2_ENSVE</name>
<gene>
    <name evidence="2" type="ORF">B296_00013474</name>
</gene>
<evidence type="ECO:0000256" key="1">
    <source>
        <dbReference type="SAM" id="MobiDB-lite"/>
    </source>
</evidence>
<organism evidence="2 3">
    <name type="scientific">Ensete ventricosum</name>
    <name type="common">Abyssinian banana</name>
    <name type="synonym">Musa ensete</name>
    <dbReference type="NCBI Taxonomy" id="4639"/>
    <lineage>
        <taxon>Eukaryota</taxon>
        <taxon>Viridiplantae</taxon>
        <taxon>Streptophyta</taxon>
        <taxon>Embryophyta</taxon>
        <taxon>Tracheophyta</taxon>
        <taxon>Spermatophyta</taxon>
        <taxon>Magnoliopsida</taxon>
        <taxon>Liliopsida</taxon>
        <taxon>Zingiberales</taxon>
        <taxon>Musaceae</taxon>
        <taxon>Ensete</taxon>
    </lineage>
</organism>
<evidence type="ECO:0000313" key="3">
    <source>
        <dbReference type="Proteomes" id="UP000287651"/>
    </source>
</evidence>
<reference evidence="2 3" key="1">
    <citation type="journal article" date="2014" name="Agronomy (Basel)">
        <title>A Draft Genome Sequence for Ensete ventricosum, the Drought-Tolerant Tree Against Hunger.</title>
        <authorList>
            <person name="Harrison J."/>
            <person name="Moore K.A."/>
            <person name="Paszkiewicz K."/>
            <person name="Jones T."/>
            <person name="Grant M."/>
            <person name="Ambacheew D."/>
            <person name="Muzemil S."/>
            <person name="Studholme D.J."/>
        </authorList>
    </citation>
    <scope>NUCLEOTIDE SEQUENCE [LARGE SCALE GENOMIC DNA]</scope>
</reference>
<comment type="caution">
    <text evidence="2">The sequence shown here is derived from an EMBL/GenBank/DDBJ whole genome shotgun (WGS) entry which is preliminary data.</text>
</comment>
<evidence type="ECO:0000313" key="2">
    <source>
        <dbReference type="EMBL" id="RRT65853.1"/>
    </source>
</evidence>
<dbReference type="Proteomes" id="UP000287651">
    <property type="component" value="Unassembled WGS sequence"/>
</dbReference>